<dbReference type="SUPFAM" id="SSF53254">
    <property type="entry name" value="Phosphoglycerate mutase-like"/>
    <property type="match status" value="1"/>
</dbReference>
<feature type="binding site" evidence="3">
    <location>
        <begin position="36"/>
        <end position="43"/>
    </location>
    <ligand>
        <name>substrate</name>
    </ligand>
</feature>
<evidence type="ECO:0000256" key="4">
    <source>
        <dbReference type="SAM" id="SignalP"/>
    </source>
</evidence>
<dbReference type="PANTHER" id="PTHR46517">
    <property type="entry name" value="FRUCTOSE-2,6-BISPHOSPHATASE TIGAR"/>
    <property type="match status" value="1"/>
</dbReference>
<gene>
    <name evidence="5" type="primary">cobC</name>
    <name evidence="5" type="ORF">SSYIS1_24000</name>
</gene>
<evidence type="ECO:0000313" key="5">
    <source>
        <dbReference type="EMBL" id="BBI92600.1"/>
    </source>
</evidence>
<keyword evidence="1" id="KW-0378">Hydrolase</keyword>
<dbReference type="InterPro" id="IPR029033">
    <property type="entry name" value="His_PPase_superfam"/>
</dbReference>
<name>A0A455VM38_9GAMM</name>
<dbReference type="RefSeq" id="WP_006709478.1">
    <property type="nucleotide sequence ID" value="NZ_AP019531.1"/>
</dbReference>
<evidence type="ECO:0000256" key="2">
    <source>
        <dbReference type="PIRSR" id="PIRSR613078-1"/>
    </source>
</evidence>
<dbReference type="EMBL" id="AP019531">
    <property type="protein sequence ID" value="BBI92600.1"/>
    <property type="molecule type" value="Genomic_DNA"/>
</dbReference>
<dbReference type="GO" id="GO:0043456">
    <property type="term" value="P:regulation of pentose-phosphate shunt"/>
    <property type="evidence" value="ECO:0007669"/>
    <property type="project" value="TreeGrafter"/>
</dbReference>
<dbReference type="PANTHER" id="PTHR46517:SF1">
    <property type="entry name" value="FRUCTOSE-2,6-BISPHOSPHATASE TIGAR"/>
    <property type="match status" value="1"/>
</dbReference>
<protein>
    <submittedName>
        <fullName evidence="5">Alpha-ribazole-5'-P phosphatase</fullName>
    </submittedName>
</protein>
<evidence type="ECO:0000256" key="1">
    <source>
        <dbReference type="ARBA" id="ARBA00022801"/>
    </source>
</evidence>
<evidence type="ECO:0000313" key="6">
    <source>
        <dbReference type="Proteomes" id="UP000324392"/>
    </source>
</evidence>
<reference evidence="5 6" key="1">
    <citation type="submission" date="2019-03" db="EMBL/GenBank/DDBJ databases">
        <title>The genome sequence of Candidatus Serratia symbiotica strain IS.</title>
        <authorList>
            <person name="Nikoh N."/>
            <person name="Koga R."/>
            <person name="Oshima K."/>
            <person name="Hattori M."/>
            <person name="Fukatsu T."/>
        </authorList>
    </citation>
    <scope>NUCLEOTIDE SEQUENCE [LARGE SCALE GENOMIC DNA]</scope>
    <source>
        <strain evidence="5 6">IS</strain>
    </source>
</reference>
<dbReference type="SMART" id="SM00855">
    <property type="entry name" value="PGAM"/>
    <property type="match status" value="1"/>
</dbReference>
<dbReference type="Pfam" id="PF00300">
    <property type="entry name" value="His_Phos_1"/>
    <property type="match status" value="1"/>
</dbReference>
<dbReference type="GO" id="GO:0045820">
    <property type="term" value="P:negative regulation of glycolytic process"/>
    <property type="evidence" value="ECO:0007669"/>
    <property type="project" value="TreeGrafter"/>
</dbReference>
<organism evidence="5 6">
    <name type="scientific">Serratia symbiotica</name>
    <dbReference type="NCBI Taxonomy" id="138074"/>
    <lineage>
        <taxon>Bacteria</taxon>
        <taxon>Pseudomonadati</taxon>
        <taxon>Pseudomonadota</taxon>
        <taxon>Gammaproteobacteria</taxon>
        <taxon>Enterobacterales</taxon>
        <taxon>Yersiniaceae</taxon>
        <taxon>Serratia</taxon>
    </lineage>
</organism>
<dbReference type="AlphaFoldDB" id="A0A455VM38"/>
<dbReference type="GO" id="GO:0005829">
    <property type="term" value="C:cytosol"/>
    <property type="evidence" value="ECO:0007669"/>
    <property type="project" value="TreeGrafter"/>
</dbReference>
<dbReference type="InterPro" id="IPR051695">
    <property type="entry name" value="Phosphoglycerate_Mutase"/>
</dbReference>
<accession>A0A455VM38</accession>
<proteinExistence type="predicted"/>
<dbReference type="GO" id="GO:0004331">
    <property type="term" value="F:fructose-2,6-bisphosphate 2-phosphatase activity"/>
    <property type="evidence" value="ECO:0007669"/>
    <property type="project" value="TreeGrafter"/>
</dbReference>
<sequence>MKIKTWLLTTVLTLSSISAFTASAVENDSINIYFARHGKTILNTYDRVQGWSDSPLTPAGVETARYLGAGLKEIAFDRYYTSDAGHQHETMQVILKERVQPNVKVTELPDLREMFFGGYKGLRNEEMTNATAKKLGIASGAVMLQQVNEGRLRLITLVNAISQSDDKKEAENALQIKTRMQRALNTMVQDAVKAGDKNILAVSSGLSMLMMISDMTDDTKKDKPLENAAVVKISYKNGKYTVNDVGDFSYVTKGKAIINKTQ</sequence>
<dbReference type="Proteomes" id="UP000324392">
    <property type="component" value="Chromosome"/>
</dbReference>
<dbReference type="CDD" id="cd07067">
    <property type="entry name" value="HP_PGM_like"/>
    <property type="match status" value="1"/>
</dbReference>
<feature type="active site" description="Tele-phosphohistidine intermediate" evidence="2">
    <location>
        <position position="37"/>
    </location>
</feature>
<feature type="chain" id="PRO_5019816874" evidence="4">
    <location>
        <begin position="25"/>
        <end position="262"/>
    </location>
</feature>
<evidence type="ECO:0000256" key="3">
    <source>
        <dbReference type="PIRSR" id="PIRSR613078-2"/>
    </source>
</evidence>
<dbReference type="Gene3D" id="3.40.50.1240">
    <property type="entry name" value="Phosphoglycerate mutase-like"/>
    <property type="match status" value="1"/>
</dbReference>
<feature type="signal peptide" evidence="4">
    <location>
        <begin position="1"/>
        <end position="24"/>
    </location>
</feature>
<feature type="active site" description="Proton donor/acceptor" evidence="2">
    <location>
        <position position="113"/>
    </location>
</feature>
<keyword evidence="4" id="KW-0732">Signal</keyword>
<dbReference type="InterPro" id="IPR013078">
    <property type="entry name" value="His_Pase_superF_clade-1"/>
</dbReference>